<evidence type="ECO:0000313" key="1">
    <source>
        <dbReference type="EMBL" id="MFC3713858.1"/>
    </source>
</evidence>
<name>A0ABV7XFJ5_9SPHN</name>
<reference evidence="2" key="1">
    <citation type="journal article" date="2019" name="Int. J. Syst. Evol. Microbiol.">
        <title>The Global Catalogue of Microorganisms (GCM) 10K type strain sequencing project: providing services to taxonomists for standard genome sequencing and annotation.</title>
        <authorList>
            <consortium name="The Broad Institute Genomics Platform"/>
            <consortium name="The Broad Institute Genome Sequencing Center for Infectious Disease"/>
            <person name="Wu L."/>
            <person name="Ma J."/>
        </authorList>
    </citation>
    <scope>NUCLEOTIDE SEQUENCE [LARGE SCALE GENOMIC DNA]</scope>
    <source>
        <strain evidence="2">KCTC 42644</strain>
    </source>
</reference>
<sequence>MELSIPLETVCRIIIRAREYEALVPAVDPDDGSNPTDDADMDVLEDENNSAVEEELRAVIDDLAEDEQQELIALVMVGRGTFDGSEWEEAMETASDEMRDPADYLLGVPMLAGFLDAGLAAFDLNCDGVGQVS</sequence>
<dbReference type="Pfam" id="PF12616">
    <property type="entry name" value="DUF3775"/>
    <property type="match status" value="1"/>
</dbReference>
<organism evidence="1 2">
    <name type="scientific">Sphingoaurantiacus capsulatus</name>
    <dbReference type="NCBI Taxonomy" id="1771310"/>
    <lineage>
        <taxon>Bacteria</taxon>
        <taxon>Pseudomonadati</taxon>
        <taxon>Pseudomonadota</taxon>
        <taxon>Alphaproteobacteria</taxon>
        <taxon>Sphingomonadales</taxon>
        <taxon>Sphingosinicellaceae</taxon>
        <taxon>Sphingoaurantiacus</taxon>
    </lineage>
</organism>
<proteinExistence type="predicted"/>
<dbReference type="InterPro" id="IPR022254">
    <property type="entry name" value="DUF3775"/>
</dbReference>
<comment type="caution">
    <text evidence="1">The sequence shown here is derived from an EMBL/GenBank/DDBJ whole genome shotgun (WGS) entry which is preliminary data.</text>
</comment>
<dbReference type="RefSeq" id="WP_380862757.1">
    <property type="nucleotide sequence ID" value="NZ_JBHRXV010000011.1"/>
</dbReference>
<evidence type="ECO:0000313" key="2">
    <source>
        <dbReference type="Proteomes" id="UP001595615"/>
    </source>
</evidence>
<dbReference type="Proteomes" id="UP001595615">
    <property type="component" value="Unassembled WGS sequence"/>
</dbReference>
<accession>A0ABV7XFJ5</accession>
<dbReference type="EMBL" id="JBHRXV010000011">
    <property type="protein sequence ID" value="MFC3713858.1"/>
    <property type="molecule type" value="Genomic_DNA"/>
</dbReference>
<gene>
    <name evidence="1" type="ORF">ACFOMD_14880</name>
</gene>
<protein>
    <submittedName>
        <fullName evidence="1">DUF3775 domain-containing protein</fullName>
    </submittedName>
</protein>
<keyword evidence="2" id="KW-1185">Reference proteome</keyword>